<dbReference type="GO" id="GO:0020037">
    <property type="term" value="F:heme binding"/>
    <property type="evidence" value="ECO:0007669"/>
    <property type="project" value="InterPro"/>
</dbReference>
<gene>
    <name evidence="6" type="ORF">SELMODRAFT_406277</name>
</gene>
<dbReference type="GO" id="GO:0005506">
    <property type="term" value="F:iron ion binding"/>
    <property type="evidence" value="ECO:0007669"/>
    <property type="project" value="InterPro"/>
</dbReference>
<dbReference type="Gramene" id="EFJ33614">
    <property type="protein sequence ID" value="EFJ33614"/>
    <property type="gene ID" value="SELMODRAFT_406277"/>
</dbReference>
<evidence type="ECO:0000256" key="2">
    <source>
        <dbReference type="ARBA" id="ARBA00022723"/>
    </source>
</evidence>
<keyword evidence="5" id="KW-0812">Transmembrane</keyword>
<dbReference type="GO" id="GO:0016705">
    <property type="term" value="F:oxidoreductase activity, acting on paired donors, with incorporation or reduction of molecular oxygen"/>
    <property type="evidence" value="ECO:0007669"/>
    <property type="project" value="InterPro"/>
</dbReference>
<dbReference type="Gene3D" id="1.10.630.10">
    <property type="entry name" value="Cytochrome P450"/>
    <property type="match status" value="1"/>
</dbReference>
<reference evidence="6 7" key="1">
    <citation type="journal article" date="2011" name="Science">
        <title>The Selaginella genome identifies genetic changes associated with the evolution of vascular plants.</title>
        <authorList>
            <person name="Banks J.A."/>
            <person name="Nishiyama T."/>
            <person name="Hasebe M."/>
            <person name="Bowman J.L."/>
            <person name="Gribskov M."/>
            <person name="dePamphilis C."/>
            <person name="Albert V.A."/>
            <person name="Aono N."/>
            <person name="Aoyama T."/>
            <person name="Ambrose B.A."/>
            <person name="Ashton N.W."/>
            <person name="Axtell M.J."/>
            <person name="Barker E."/>
            <person name="Barker M.S."/>
            <person name="Bennetzen J.L."/>
            <person name="Bonawitz N.D."/>
            <person name="Chapple C."/>
            <person name="Cheng C."/>
            <person name="Correa L.G."/>
            <person name="Dacre M."/>
            <person name="DeBarry J."/>
            <person name="Dreyer I."/>
            <person name="Elias M."/>
            <person name="Engstrom E.M."/>
            <person name="Estelle M."/>
            <person name="Feng L."/>
            <person name="Finet C."/>
            <person name="Floyd S.K."/>
            <person name="Frommer W.B."/>
            <person name="Fujita T."/>
            <person name="Gramzow L."/>
            <person name="Gutensohn M."/>
            <person name="Harholt J."/>
            <person name="Hattori M."/>
            <person name="Heyl A."/>
            <person name="Hirai T."/>
            <person name="Hiwatashi Y."/>
            <person name="Ishikawa M."/>
            <person name="Iwata M."/>
            <person name="Karol K.G."/>
            <person name="Koehler B."/>
            <person name="Kolukisaoglu U."/>
            <person name="Kubo M."/>
            <person name="Kurata T."/>
            <person name="Lalonde S."/>
            <person name="Li K."/>
            <person name="Li Y."/>
            <person name="Litt A."/>
            <person name="Lyons E."/>
            <person name="Manning G."/>
            <person name="Maruyama T."/>
            <person name="Michael T.P."/>
            <person name="Mikami K."/>
            <person name="Miyazaki S."/>
            <person name="Morinaga S."/>
            <person name="Murata T."/>
            <person name="Mueller-Roeber B."/>
            <person name="Nelson D.R."/>
            <person name="Obara M."/>
            <person name="Oguri Y."/>
            <person name="Olmstead R.G."/>
            <person name="Onodera N."/>
            <person name="Petersen B.L."/>
            <person name="Pils B."/>
            <person name="Prigge M."/>
            <person name="Rensing S.A."/>
            <person name="Riano-Pachon D.M."/>
            <person name="Roberts A.W."/>
            <person name="Sato Y."/>
            <person name="Scheller H.V."/>
            <person name="Schulz B."/>
            <person name="Schulz C."/>
            <person name="Shakirov E.V."/>
            <person name="Shibagaki N."/>
            <person name="Shinohara N."/>
            <person name="Shippen D.E."/>
            <person name="Soerensen I."/>
            <person name="Sotooka R."/>
            <person name="Sugimoto N."/>
            <person name="Sugita M."/>
            <person name="Sumikawa N."/>
            <person name="Tanurdzic M."/>
            <person name="Theissen G."/>
            <person name="Ulvskov P."/>
            <person name="Wakazuki S."/>
            <person name="Weng J.K."/>
            <person name="Willats W.W."/>
            <person name="Wipf D."/>
            <person name="Wolf P.G."/>
            <person name="Yang L."/>
            <person name="Zimmer A.D."/>
            <person name="Zhu Q."/>
            <person name="Mitros T."/>
            <person name="Hellsten U."/>
            <person name="Loque D."/>
            <person name="Otillar R."/>
            <person name="Salamov A."/>
            <person name="Schmutz J."/>
            <person name="Shapiro H."/>
            <person name="Lindquist E."/>
            <person name="Lucas S."/>
            <person name="Rokhsar D."/>
            <person name="Grigoriev I.V."/>
        </authorList>
    </citation>
    <scope>NUCLEOTIDE SEQUENCE [LARGE SCALE GENOMIC DNA]</scope>
</reference>
<dbReference type="AlphaFoldDB" id="D8R1U8"/>
<keyword evidence="4" id="KW-0408">Iron</keyword>
<evidence type="ECO:0000256" key="3">
    <source>
        <dbReference type="ARBA" id="ARBA00023002"/>
    </source>
</evidence>
<protein>
    <submittedName>
        <fullName evidence="6">Uncharacterized protein</fullName>
    </submittedName>
</protein>
<name>D8R1U8_SELML</name>
<dbReference type="GO" id="GO:0004497">
    <property type="term" value="F:monooxygenase activity"/>
    <property type="evidence" value="ECO:0007669"/>
    <property type="project" value="InterPro"/>
</dbReference>
<proteinExistence type="inferred from homology"/>
<sequence>MEQGTLAAALLISCVGFFVWFYLKSRHGNGEFVPRMYPLLGTMPQLLKNKDRILKWTTEYLVKSPGHTTTLKRGAKPFKLTSNAQNVEYILKTNVDKYPKGDYMVSSMLTLACGSCRENLRVTRSLHDYLMDSVAEKIEKRLLPTIASVCGRRVDLQDVFMRFAFDSICKLAFGVDPMCLDPSFPTIALFDESTRLSTERFYQVHSLLWKIKRYFNVGSAGPPTSRDTTGGQLHTNFTNGHFSASPIIGCTKLEPDSTYDPYDEQPDDNRCS</sequence>
<dbReference type="InParanoid" id="D8R1U8"/>
<dbReference type="KEGG" id="smo:SELMODRAFT_406277"/>
<keyword evidence="2" id="KW-0479">Metal-binding</keyword>
<dbReference type="InterPro" id="IPR001128">
    <property type="entry name" value="Cyt_P450"/>
</dbReference>
<evidence type="ECO:0000256" key="1">
    <source>
        <dbReference type="ARBA" id="ARBA00010617"/>
    </source>
</evidence>
<evidence type="ECO:0000256" key="4">
    <source>
        <dbReference type="ARBA" id="ARBA00023004"/>
    </source>
</evidence>
<dbReference type="OMA" id="PGCLAKE"/>
<accession>D8R1U8</accession>
<organism evidence="7">
    <name type="scientific">Selaginella moellendorffii</name>
    <name type="common">Spikemoss</name>
    <dbReference type="NCBI Taxonomy" id="88036"/>
    <lineage>
        <taxon>Eukaryota</taxon>
        <taxon>Viridiplantae</taxon>
        <taxon>Streptophyta</taxon>
        <taxon>Embryophyta</taxon>
        <taxon>Tracheophyta</taxon>
        <taxon>Lycopodiopsida</taxon>
        <taxon>Selaginellales</taxon>
        <taxon>Selaginellaceae</taxon>
        <taxon>Selaginella</taxon>
    </lineage>
</organism>
<dbReference type="Pfam" id="PF00067">
    <property type="entry name" value="p450"/>
    <property type="match status" value="1"/>
</dbReference>
<keyword evidence="3" id="KW-0560">Oxidoreductase</keyword>
<dbReference type="eggNOG" id="KOG0157">
    <property type="taxonomic scope" value="Eukaryota"/>
</dbReference>
<dbReference type="SUPFAM" id="SSF48264">
    <property type="entry name" value="Cytochrome P450"/>
    <property type="match status" value="1"/>
</dbReference>
<feature type="transmembrane region" description="Helical" evidence="5">
    <location>
        <begin position="6"/>
        <end position="23"/>
    </location>
</feature>
<keyword evidence="5" id="KW-1133">Transmembrane helix</keyword>
<dbReference type="HOGENOM" id="CLU_1024501_0_0_1"/>
<evidence type="ECO:0000313" key="7">
    <source>
        <dbReference type="Proteomes" id="UP000001514"/>
    </source>
</evidence>
<comment type="similarity">
    <text evidence="1">Belongs to the cytochrome P450 family.</text>
</comment>
<dbReference type="EMBL" id="GL377570">
    <property type="protein sequence ID" value="EFJ33614.1"/>
    <property type="molecule type" value="Genomic_DNA"/>
</dbReference>
<keyword evidence="5" id="KW-0472">Membrane</keyword>
<evidence type="ECO:0000256" key="5">
    <source>
        <dbReference type="SAM" id="Phobius"/>
    </source>
</evidence>
<dbReference type="Proteomes" id="UP000001514">
    <property type="component" value="Unassembled WGS sequence"/>
</dbReference>
<evidence type="ECO:0000313" key="6">
    <source>
        <dbReference type="EMBL" id="EFJ33614.1"/>
    </source>
</evidence>
<dbReference type="PANTHER" id="PTHR24296">
    <property type="entry name" value="CYTOCHROME P450"/>
    <property type="match status" value="1"/>
</dbReference>
<dbReference type="InterPro" id="IPR036396">
    <property type="entry name" value="Cyt_P450_sf"/>
</dbReference>
<keyword evidence="7" id="KW-1185">Reference proteome</keyword>